<evidence type="ECO:0000313" key="8">
    <source>
        <dbReference type="Proteomes" id="UP000078532"/>
    </source>
</evidence>
<dbReference type="GO" id="GO:0071555">
    <property type="term" value="P:cell wall organization"/>
    <property type="evidence" value="ECO:0007669"/>
    <property type="project" value="UniProtKB-KW"/>
</dbReference>
<feature type="transmembrane region" description="Helical" evidence="6">
    <location>
        <begin position="61"/>
        <end position="81"/>
    </location>
</feature>
<evidence type="ECO:0000256" key="1">
    <source>
        <dbReference type="ARBA" id="ARBA00004141"/>
    </source>
</evidence>
<keyword evidence="4 6" id="KW-1133">Transmembrane helix</keyword>
<evidence type="ECO:0000256" key="2">
    <source>
        <dbReference type="ARBA" id="ARBA00022692"/>
    </source>
</evidence>
<comment type="pathway">
    <text evidence="6">Cell wall biogenesis; peptidoglycan biosynthesis.</text>
</comment>
<dbReference type="EMBL" id="LYVF01000054">
    <property type="protein sequence ID" value="OAT85615.1"/>
    <property type="molecule type" value="Genomic_DNA"/>
</dbReference>
<accession>A0A1B7LHE0</accession>
<comment type="catalytic activity">
    <reaction evidence="6">
        <text>[GlcNAc-(1-&gt;4)-Mur2Ac(oyl-L-Ala-gamma-D-Glu-L-Lys-D-Ala-D-Ala)](n)-di-trans,octa-cis-undecaprenyl diphosphate + beta-D-GlcNAc-(1-&gt;4)-Mur2Ac(oyl-L-Ala-gamma-D-Glu-L-Lys-D-Ala-D-Ala)-di-trans,octa-cis-undecaprenyl diphosphate = [GlcNAc-(1-&gt;4)-Mur2Ac(oyl-L-Ala-gamma-D-Glu-L-Lys-D-Ala-D-Ala)](n+1)-di-trans,octa-cis-undecaprenyl diphosphate + di-trans,octa-cis-undecaprenyl diphosphate + H(+)</text>
        <dbReference type="Rhea" id="RHEA:23708"/>
        <dbReference type="Rhea" id="RHEA-COMP:9602"/>
        <dbReference type="Rhea" id="RHEA-COMP:9603"/>
        <dbReference type="ChEBI" id="CHEBI:15378"/>
        <dbReference type="ChEBI" id="CHEBI:58405"/>
        <dbReference type="ChEBI" id="CHEBI:60033"/>
        <dbReference type="ChEBI" id="CHEBI:78435"/>
        <dbReference type="EC" id="2.4.99.28"/>
    </reaction>
</comment>
<keyword evidence="8" id="KW-1185">Reference proteome</keyword>
<dbReference type="UniPathway" id="UPA00219"/>
<dbReference type="GO" id="GO:0008955">
    <property type="term" value="F:peptidoglycan glycosyltransferase activity"/>
    <property type="evidence" value="ECO:0007669"/>
    <property type="project" value="UniProtKB-UniRule"/>
</dbReference>
<dbReference type="GO" id="GO:0008360">
    <property type="term" value="P:regulation of cell shape"/>
    <property type="evidence" value="ECO:0007669"/>
    <property type="project" value="UniProtKB-KW"/>
</dbReference>
<evidence type="ECO:0000256" key="6">
    <source>
        <dbReference type="HAMAP-Rule" id="MF_02079"/>
    </source>
</evidence>
<dbReference type="Pfam" id="PF01098">
    <property type="entry name" value="FTSW_RODA_SPOVE"/>
    <property type="match status" value="2"/>
</dbReference>
<feature type="transmembrane region" description="Helical" evidence="6">
    <location>
        <begin position="176"/>
        <end position="193"/>
    </location>
</feature>
<keyword evidence="6" id="KW-0808">Transferase</keyword>
<dbReference type="GO" id="GO:0015648">
    <property type="term" value="F:lipid-linked peptidoglycan transporter activity"/>
    <property type="evidence" value="ECO:0007669"/>
    <property type="project" value="TreeGrafter"/>
</dbReference>
<dbReference type="RefSeq" id="WP_066666754.1">
    <property type="nucleotide sequence ID" value="NZ_LYVF01000054.1"/>
</dbReference>
<dbReference type="Proteomes" id="UP000078532">
    <property type="component" value="Unassembled WGS sequence"/>
</dbReference>
<keyword evidence="5 6" id="KW-0472">Membrane</keyword>
<evidence type="ECO:0000313" key="7">
    <source>
        <dbReference type="EMBL" id="OAT85615.1"/>
    </source>
</evidence>
<dbReference type="GO" id="GO:0051301">
    <property type="term" value="P:cell division"/>
    <property type="evidence" value="ECO:0007669"/>
    <property type="project" value="InterPro"/>
</dbReference>
<dbReference type="STRING" id="1838280.A6M21_05445"/>
<dbReference type="GO" id="GO:0032153">
    <property type="term" value="C:cell division site"/>
    <property type="evidence" value="ECO:0007669"/>
    <property type="project" value="TreeGrafter"/>
</dbReference>
<keyword evidence="2 6" id="KW-0812">Transmembrane</keyword>
<dbReference type="NCBIfam" id="NF037961">
    <property type="entry name" value="RodA_shape"/>
    <property type="match status" value="1"/>
</dbReference>
<keyword evidence="3 6" id="KW-0133">Cell shape</keyword>
<keyword evidence="6" id="KW-0961">Cell wall biogenesis/degradation</keyword>
<proteinExistence type="inferred from homology"/>
<keyword evidence="6" id="KW-0573">Peptidoglycan synthesis</keyword>
<comment type="similarity">
    <text evidence="6">Belongs to the SEDS family. MrdB/RodA subfamily.</text>
</comment>
<dbReference type="PANTHER" id="PTHR30474:SF1">
    <property type="entry name" value="PEPTIDOGLYCAN GLYCOSYLTRANSFERASE MRDB"/>
    <property type="match status" value="1"/>
</dbReference>
<dbReference type="HAMAP" id="MF_02079">
    <property type="entry name" value="PGT_RodA"/>
    <property type="match status" value="1"/>
</dbReference>
<reference evidence="7 8" key="1">
    <citation type="submission" date="2016-04" db="EMBL/GenBank/DDBJ databases">
        <authorList>
            <person name="Evans L.H."/>
            <person name="Alamgir A."/>
            <person name="Owens N."/>
            <person name="Weber N.D."/>
            <person name="Virtaneva K."/>
            <person name="Barbian K."/>
            <person name="Babar A."/>
            <person name="Rosenke K."/>
        </authorList>
    </citation>
    <scope>NUCLEOTIDE SEQUENCE [LARGE SCALE GENOMIC DNA]</scope>
    <source>
        <strain evidence="7 8">LMa1</strain>
    </source>
</reference>
<comment type="function">
    <text evidence="6">Peptidoglycan polymerase that is essential for cell wall elongation.</text>
</comment>
<dbReference type="GO" id="GO:0005886">
    <property type="term" value="C:plasma membrane"/>
    <property type="evidence" value="ECO:0007669"/>
    <property type="project" value="UniProtKB-SubCell"/>
</dbReference>
<keyword evidence="6" id="KW-1003">Cell membrane</keyword>
<dbReference type="InterPro" id="IPR011923">
    <property type="entry name" value="RodA/MrdB"/>
</dbReference>
<comment type="caution">
    <text evidence="7">The sequence shown here is derived from an EMBL/GenBank/DDBJ whole genome shotgun (WGS) entry which is preliminary data.</text>
</comment>
<organism evidence="7 8">
    <name type="scientific">Desulfotomaculum copahuensis</name>
    <dbReference type="NCBI Taxonomy" id="1838280"/>
    <lineage>
        <taxon>Bacteria</taxon>
        <taxon>Bacillati</taxon>
        <taxon>Bacillota</taxon>
        <taxon>Clostridia</taxon>
        <taxon>Eubacteriales</taxon>
        <taxon>Desulfotomaculaceae</taxon>
        <taxon>Desulfotomaculum</taxon>
    </lineage>
</organism>
<comment type="subcellular location">
    <subcellularLocation>
        <location evidence="6">Cell membrane</location>
        <topology evidence="6">Multi-pass membrane protein</topology>
    </subcellularLocation>
    <subcellularLocation>
        <location evidence="1">Membrane</location>
        <topology evidence="1">Multi-pass membrane protein</topology>
    </subcellularLocation>
</comment>
<feature type="transmembrane region" description="Helical" evidence="6">
    <location>
        <begin position="93"/>
        <end position="118"/>
    </location>
</feature>
<dbReference type="EC" id="2.4.99.28" evidence="6"/>
<keyword evidence="6" id="KW-0328">Glycosyltransferase</keyword>
<gene>
    <name evidence="6" type="primary">rodA</name>
    <name evidence="7" type="ORF">A6M21_05445</name>
</gene>
<dbReference type="NCBIfam" id="TIGR02210">
    <property type="entry name" value="rodA_shape"/>
    <property type="match status" value="1"/>
</dbReference>
<evidence type="ECO:0000256" key="5">
    <source>
        <dbReference type="ARBA" id="ARBA00023136"/>
    </source>
</evidence>
<feature type="transmembrane region" description="Helical" evidence="6">
    <location>
        <begin position="346"/>
        <end position="363"/>
    </location>
</feature>
<dbReference type="AlphaFoldDB" id="A0A1B7LHE0"/>
<evidence type="ECO:0000256" key="4">
    <source>
        <dbReference type="ARBA" id="ARBA00022989"/>
    </source>
</evidence>
<protein>
    <recommendedName>
        <fullName evidence="6">Peptidoglycan glycosyltransferase RodA</fullName>
        <shortName evidence="6">PGT</shortName>
        <ecNumber evidence="6">2.4.99.28</ecNumber>
    </recommendedName>
    <alternativeName>
        <fullName evidence="6">Cell elongation protein RodA</fullName>
    </alternativeName>
    <alternativeName>
        <fullName evidence="6">Cell wall polymerase</fullName>
    </alternativeName>
    <alternativeName>
        <fullName evidence="6">Peptidoglycan polymerase</fullName>
        <shortName evidence="6">PG polymerase</shortName>
    </alternativeName>
</protein>
<evidence type="ECO:0000256" key="3">
    <source>
        <dbReference type="ARBA" id="ARBA00022960"/>
    </source>
</evidence>
<name>A0A1B7LHE0_9FIRM</name>
<dbReference type="OrthoDB" id="9812661at2"/>
<dbReference type="PANTHER" id="PTHR30474">
    <property type="entry name" value="CELL CYCLE PROTEIN"/>
    <property type="match status" value="1"/>
</dbReference>
<dbReference type="GO" id="GO:0009252">
    <property type="term" value="P:peptidoglycan biosynthetic process"/>
    <property type="evidence" value="ECO:0007669"/>
    <property type="project" value="UniProtKB-UniRule"/>
</dbReference>
<feature type="transmembrane region" description="Helical" evidence="6">
    <location>
        <begin position="375"/>
        <end position="393"/>
    </location>
</feature>
<feature type="transmembrane region" description="Helical" evidence="6">
    <location>
        <begin position="413"/>
        <end position="435"/>
    </location>
</feature>
<dbReference type="InterPro" id="IPR001182">
    <property type="entry name" value="FtsW/RodA"/>
</dbReference>
<feature type="transmembrane region" description="Helical" evidence="6">
    <location>
        <begin position="200"/>
        <end position="222"/>
    </location>
</feature>
<sequence length="442" mass="49264">MIYRRLYRSLDHTLLLAAAAVIVFGLIVIGSAKVSFSDQSFIQLTRLGFFMRLLHLDYGYVGRQFLWVVLGVAAMAVTMYIPYEDICKHSRALYVLNLIMLAAVLFAGHSAMGAQRWIGFGPVKFQPSEFSKLLMIITLANFLALREGRLNRLRDLLPAFVFVGVPMLLVLKQPDLGTSMVFVAILFGMLFFAGARPGLLLGLLGIGTVLIIGLFMVHGYLYNTDANLEKQLMTLEQQKKAATTVAARQQLEKQYDQTAGQYRVAHHRLDLFYKYTLKEYQIKRLTIFRDPQTDLMGDGYNIWQSLIAVGSGGMLGKGLLEGTQSHLTFLPERHTDFIFSVVGEEFGFLGALFLLVLFLIILYRGVQIAASARDSLGLLLATGIISMFAFHVFVNVGMTTGIMPVTGIPLPLFSYGGSNMIMNLAALGLLMNVYIHRKQILF</sequence>